<accession>A0A3B1D8K0</accession>
<evidence type="ECO:0000259" key="7">
    <source>
        <dbReference type="SMART" id="SM00760"/>
    </source>
</evidence>
<dbReference type="CDD" id="cd06571">
    <property type="entry name" value="Bac_DnaA_C"/>
    <property type="match status" value="1"/>
</dbReference>
<dbReference type="Gene3D" id="1.10.8.60">
    <property type="match status" value="1"/>
</dbReference>
<dbReference type="InterPro" id="IPR001957">
    <property type="entry name" value="Chromosome_initiator_DnaA"/>
</dbReference>
<dbReference type="PRINTS" id="PR00051">
    <property type="entry name" value="DNAA"/>
</dbReference>
<dbReference type="GO" id="GO:0006270">
    <property type="term" value="P:DNA replication initiation"/>
    <property type="evidence" value="ECO:0007669"/>
    <property type="project" value="InterPro"/>
</dbReference>
<dbReference type="InterPro" id="IPR027417">
    <property type="entry name" value="P-loop_NTPase"/>
</dbReference>
<name>A0A3B1D8K0_9ZZZZ</name>
<dbReference type="PROSITE" id="PS01008">
    <property type="entry name" value="DNAA"/>
    <property type="match status" value="1"/>
</dbReference>
<keyword evidence="2" id="KW-0235">DNA replication</keyword>
<dbReference type="Pfam" id="PF00308">
    <property type="entry name" value="Bac_DnaA"/>
    <property type="match status" value="1"/>
</dbReference>
<dbReference type="FunFam" id="1.10.8.60:FF:000003">
    <property type="entry name" value="Chromosomal replication initiator protein DnaA"/>
    <property type="match status" value="1"/>
</dbReference>
<gene>
    <name evidence="8" type="ORF">MNBD_NITROSPIRAE03-1154</name>
</gene>
<proteinExistence type="predicted"/>
<dbReference type="GO" id="GO:0003688">
    <property type="term" value="F:DNA replication origin binding"/>
    <property type="evidence" value="ECO:0007669"/>
    <property type="project" value="InterPro"/>
</dbReference>
<keyword evidence="4" id="KW-0067">ATP-binding</keyword>
<keyword evidence="1" id="KW-0963">Cytoplasm</keyword>
<dbReference type="SMART" id="SM00760">
    <property type="entry name" value="Bac_DnaA_C"/>
    <property type="match status" value="1"/>
</dbReference>
<feature type="domain" description="Chromosomal replication initiator DnaA C-terminal" evidence="7">
    <location>
        <begin position="195"/>
        <end position="264"/>
    </location>
</feature>
<dbReference type="PANTHER" id="PTHR30050:SF2">
    <property type="entry name" value="CHROMOSOMAL REPLICATION INITIATOR PROTEIN DNAA"/>
    <property type="match status" value="1"/>
</dbReference>
<dbReference type="GO" id="GO:0008289">
    <property type="term" value="F:lipid binding"/>
    <property type="evidence" value="ECO:0007669"/>
    <property type="project" value="UniProtKB-KW"/>
</dbReference>
<dbReference type="PANTHER" id="PTHR30050">
    <property type="entry name" value="CHROMOSOMAL REPLICATION INITIATOR PROTEIN DNAA"/>
    <property type="match status" value="1"/>
</dbReference>
<evidence type="ECO:0000256" key="4">
    <source>
        <dbReference type="ARBA" id="ARBA00022840"/>
    </source>
</evidence>
<evidence type="ECO:0000313" key="8">
    <source>
        <dbReference type="EMBL" id="VAX31240.1"/>
    </source>
</evidence>
<keyword evidence="6" id="KW-0238">DNA-binding</keyword>
<feature type="non-terminal residue" evidence="8">
    <location>
        <position position="1"/>
    </location>
</feature>
<evidence type="ECO:0000256" key="2">
    <source>
        <dbReference type="ARBA" id="ARBA00022705"/>
    </source>
</evidence>
<dbReference type="Gene3D" id="3.40.50.300">
    <property type="entry name" value="P-loop containing nucleotide triphosphate hydrolases"/>
    <property type="match status" value="1"/>
</dbReference>
<keyword evidence="3" id="KW-0547">Nucleotide-binding</keyword>
<protein>
    <submittedName>
        <fullName evidence="8">Chromosomal replication initiator protein DnaA</fullName>
    </submittedName>
</protein>
<dbReference type="InterPro" id="IPR013159">
    <property type="entry name" value="DnaA_C"/>
</dbReference>
<keyword evidence="5" id="KW-0446">Lipid-binding</keyword>
<evidence type="ECO:0000256" key="3">
    <source>
        <dbReference type="ARBA" id="ARBA00022741"/>
    </source>
</evidence>
<reference evidence="8" key="1">
    <citation type="submission" date="2018-06" db="EMBL/GenBank/DDBJ databases">
        <authorList>
            <person name="Zhirakovskaya E."/>
        </authorList>
    </citation>
    <scope>NUCLEOTIDE SEQUENCE</scope>
</reference>
<dbReference type="GO" id="GO:0005524">
    <property type="term" value="F:ATP binding"/>
    <property type="evidence" value="ECO:0007669"/>
    <property type="project" value="UniProtKB-KW"/>
</dbReference>
<dbReference type="Gene3D" id="1.10.1750.10">
    <property type="match status" value="1"/>
</dbReference>
<dbReference type="NCBIfam" id="TIGR00362">
    <property type="entry name" value="DnaA"/>
    <property type="match status" value="1"/>
</dbReference>
<dbReference type="SUPFAM" id="SSF52540">
    <property type="entry name" value="P-loop containing nucleoside triphosphate hydrolases"/>
    <property type="match status" value="1"/>
</dbReference>
<dbReference type="SUPFAM" id="SSF48295">
    <property type="entry name" value="TrpR-like"/>
    <property type="match status" value="1"/>
</dbReference>
<dbReference type="AlphaFoldDB" id="A0A3B1D8K0"/>
<evidence type="ECO:0000256" key="6">
    <source>
        <dbReference type="ARBA" id="ARBA00023125"/>
    </source>
</evidence>
<dbReference type="GO" id="GO:0006275">
    <property type="term" value="P:regulation of DNA replication"/>
    <property type="evidence" value="ECO:0007669"/>
    <property type="project" value="InterPro"/>
</dbReference>
<dbReference type="InterPro" id="IPR018312">
    <property type="entry name" value="Chromosome_initiator_DnaA_CS"/>
</dbReference>
<organism evidence="8">
    <name type="scientific">hydrothermal vent metagenome</name>
    <dbReference type="NCBI Taxonomy" id="652676"/>
    <lineage>
        <taxon>unclassified sequences</taxon>
        <taxon>metagenomes</taxon>
        <taxon>ecological metagenomes</taxon>
    </lineage>
</organism>
<dbReference type="InterPro" id="IPR020591">
    <property type="entry name" value="Chromosome_initiator_DnaA-like"/>
</dbReference>
<dbReference type="Pfam" id="PF08299">
    <property type="entry name" value="Bac_DnaA_C"/>
    <property type="match status" value="1"/>
</dbReference>
<dbReference type="InterPro" id="IPR013317">
    <property type="entry name" value="DnaA_dom"/>
</dbReference>
<dbReference type="GO" id="GO:0005886">
    <property type="term" value="C:plasma membrane"/>
    <property type="evidence" value="ECO:0007669"/>
    <property type="project" value="TreeGrafter"/>
</dbReference>
<evidence type="ECO:0000256" key="1">
    <source>
        <dbReference type="ARBA" id="ARBA00022490"/>
    </source>
</evidence>
<dbReference type="EMBL" id="UOGI01000103">
    <property type="protein sequence ID" value="VAX31240.1"/>
    <property type="molecule type" value="Genomic_DNA"/>
</dbReference>
<sequence>LINAIGNRVIDSMPNFRVLYVPSEQFTNEVVAAIRHDKMGELKDKYRNVDLLLLDDVQFIANKTQTQEEFFHTFNALYEQQKQIVISSDRSPRDISDITDRLKSRFTMGLIADIQLPSVETKMAILFKKAEYQRIRIPQDVAYWLAMKIQSNIRELEGCLIKLAAHSTLTGVPITLDMAKNVLKDFLHDDDRPLTVEIIQKAVADFYGIRFQELKTKKRTKEIALPRQIAMYISREHTDLSLNDIGKNFGGKDHATVIYACRQIDKRKNADESFNRIIESLVNKIKG</sequence>
<dbReference type="InterPro" id="IPR010921">
    <property type="entry name" value="Trp_repressor/repl_initiator"/>
</dbReference>
<evidence type="ECO:0000256" key="5">
    <source>
        <dbReference type="ARBA" id="ARBA00023121"/>
    </source>
</evidence>